<dbReference type="InParanoid" id="A0A0H2QY93"/>
<gene>
    <name evidence="1" type="ORF">SCHPADRAFT_755959</name>
</gene>
<proteinExistence type="predicted"/>
<reference evidence="1 2" key="1">
    <citation type="submission" date="2015-04" db="EMBL/GenBank/DDBJ databases">
        <title>Complete genome sequence of Schizopora paradoxa KUC8140, a cosmopolitan wood degrader in East Asia.</title>
        <authorList>
            <consortium name="DOE Joint Genome Institute"/>
            <person name="Min B."/>
            <person name="Park H."/>
            <person name="Jang Y."/>
            <person name="Kim J.-J."/>
            <person name="Kim K.H."/>
            <person name="Pangilinan J."/>
            <person name="Lipzen A."/>
            <person name="Riley R."/>
            <person name="Grigoriev I.V."/>
            <person name="Spatafora J.W."/>
            <person name="Choi I.-G."/>
        </authorList>
    </citation>
    <scope>NUCLEOTIDE SEQUENCE [LARGE SCALE GENOMIC DNA]</scope>
    <source>
        <strain evidence="1 2">KUC8140</strain>
    </source>
</reference>
<dbReference type="STRING" id="27342.A0A0H2QY93"/>
<evidence type="ECO:0000313" key="2">
    <source>
        <dbReference type="Proteomes" id="UP000053477"/>
    </source>
</evidence>
<dbReference type="AlphaFoldDB" id="A0A0H2QY93"/>
<evidence type="ECO:0000313" key="1">
    <source>
        <dbReference type="EMBL" id="KLO04364.1"/>
    </source>
</evidence>
<dbReference type="Gene3D" id="3.30.420.40">
    <property type="match status" value="1"/>
</dbReference>
<accession>A0A0H2QY93</accession>
<dbReference type="OrthoDB" id="1728974at2759"/>
<organism evidence="1 2">
    <name type="scientific">Schizopora paradoxa</name>
    <dbReference type="NCBI Taxonomy" id="27342"/>
    <lineage>
        <taxon>Eukaryota</taxon>
        <taxon>Fungi</taxon>
        <taxon>Dikarya</taxon>
        <taxon>Basidiomycota</taxon>
        <taxon>Agaricomycotina</taxon>
        <taxon>Agaricomycetes</taxon>
        <taxon>Hymenochaetales</taxon>
        <taxon>Schizoporaceae</taxon>
        <taxon>Schizopora</taxon>
    </lineage>
</organism>
<dbReference type="Proteomes" id="UP000053477">
    <property type="component" value="Unassembled WGS sequence"/>
</dbReference>
<keyword evidence="2" id="KW-1185">Reference proteome</keyword>
<dbReference type="EMBL" id="KQ086574">
    <property type="protein sequence ID" value="KLO04364.1"/>
    <property type="molecule type" value="Genomic_DNA"/>
</dbReference>
<protein>
    <submittedName>
        <fullName evidence="1">Uncharacterized protein</fullName>
    </submittedName>
</protein>
<sequence length="151" mass="17363">MDFMLTTAPLYLPNRLYTLFPHPAQDANEKRRYVAMLMSRNGDVPRALVRDMYTKSWSAFDRLVAIVPPGGSIGLDNKLFSFWHLQAEAFPFSHVKGIFRFETGIKVNEFRDLRGNPRCLLESQLLSFRVRYARMRASNRAAQQSTNLGSC</sequence>
<name>A0A0H2QY93_9AGAM</name>